<protein>
    <submittedName>
        <fullName evidence="1">Uncharacterized protein</fullName>
    </submittedName>
</protein>
<evidence type="ECO:0000313" key="1">
    <source>
        <dbReference type="EMBL" id="MBX47953.1"/>
    </source>
</evidence>
<dbReference type="EMBL" id="GGEC01067469">
    <property type="protein sequence ID" value="MBX47953.1"/>
    <property type="molecule type" value="Transcribed_RNA"/>
</dbReference>
<dbReference type="AlphaFoldDB" id="A0A2P2NZQ0"/>
<sequence>MSFGHQRHQIPGEVCLGMICVFYHITKVQVMLSIICSLACIGAADLAEFLTKLVGTKILLEII</sequence>
<accession>A0A2P2NZQ0</accession>
<reference evidence="1" key="1">
    <citation type="submission" date="2018-02" db="EMBL/GenBank/DDBJ databases">
        <title>Rhizophora mucronata_Transcriptome.</title>
        <authorList>
            <person name="Meera S.P."/>
            <person name="Sreeshan A."/>
            <person name="Augustine A."/>
        </authorList>
    </citation>
    <scope>NUCLEOTIDE SEQUENCE</scope>
    <source>
        <tissue evidence="1">Leaf</tissue>
    </source>
</reference>
<organism evidence="1">
    <name type="scientific">Rhizophora mucronata</name>
    <name type="common">Asiatic mangrove</name>
    <dbReference type="NCBI Taxonomy" id="61149"/>
    <lineage>
        <taxon>Eukaryota</taxon>
        <taxon>Viridiplantae</taxon>
        <taxon>Streptophyta</taxon>
        <taxon>Embryophyta</taxon>
        <taxon>Tracheophyta</taxon>
        <taxon>Spermatophyta</taxon>
        <taxon>Magnoliopsida</taxon>
        <taxon>eudicotyledons</taxon>
        <taxon>Gunneridae</taxon>
        <taxon>Pentapetalae</taxon>
        <taxon>rosids</taxon>
        <taxon>fabids</taxon>
        <taxon>Malpighiales</taxon>
        <taxon>Rhizophoraceae</taxon>
        <taxon>Rhizophora</taxon>
    </lineage>
</organism>
<name>A0A2P2NZQ0_RHIMU</name>
<proteinExistence type="predicted"/>